<sequence>MKIIESNIIGKKSQETCEDGLVMTDDFIAVIDGSTSKTPKHLSPDMKNGRYAMMLISEYIQQEMKADATVDEFCEGITAYIYNKVYQPMGIEEQLRLHPEERLTASAVIYSNQKKEVWMVGDCQAIINGKLYDNSKPYEQEIATRRVTLIQQGMTPAEARKSIEPLLIEAMLGGQNKCYAVIDGFPIYREGVRVVSLEEESSTISSFSECNTSSQEIVLASDGYPFLKPTLAASEAALEHLIANDPQCIHDYIATKGLVAGNKSFDDRTYIRFII</sequence>
<evidence type="ECO:0000313" key="2">
    <source>
        <dbReference type="Proteomes" id="UP001209344"/>
    </source>
</evidence>
<gene>
    <name evidence="1" type="ORF">ONT16_10490</name>
</gene>
<evidence type="ECO:0000313" key="1">
    <source>
        <dbReference type="EMBL" id="MCW4128672.1"/>
    </source>
</evidence>
<reference evidence="1" key="1">
    <citation type="submission" date="2022-11" db="EMBL/GenBank/DDBJ databases">
        <title>Genomic repertoires linked with pathogenic potency of arthritogenic Prevotella copri isolated from the gut of rheumatoid arthritis patients.</title>
        <authorList>
            <person name="Nii T."/>
            <person name="Maeda Y."/>
            <person name="Motooka D."/>
            <person name="Naito M."/>
            <person name="Matsumoto Y."/>
            <person name="Ogawa T."/>
            <person name="Oguro-Igashira E."/>
            <person name="Kishikawa T."/>
            <person name="Yamashita M."/>
            <person name="Koizumi S."/>
            <person name="Kurakawa T."/>
            <person name="Okumura R."/>
            <person name="Kayama H."/>
            <person name="Murakami M."/>
            <person name="Sakaguchi T."/>
            <person name="Das B."/>
            <person name="Nakamura S."/>
            <person name="Okada Y."/>
            <person name="Kumanogoh A."/>
            <person name="Takeda K."/>
        </authorList>
    </citation>
    <scope>NUCLEOTIDE SEQUENCE</scope>
    <source>
        <strain evidence="1">F3-75</strain>
    </source>
</reference>
<name>A0AAP3BET9_9BACT</name>
<evidence type="ECO:0008006" key="3">
    <source>
        <dbReference type="Google" id="ProtNLM"/>
    </source>
</evidence>
<dbReference type="Proteomes" id="UP001209344">
    <property type="component" value="Unassembled WGS sequence"/>
</dbReference>
<dbReference type="RefSeq" id="WP_264966374.1">
    <property type="nucleotide sequence ID" value="NZ_JAPDVK010000003.1"/>
</dbReference>
<protein>
    <recommendedName>
        <fullName evidence="3">PPM-type phosphatase domain-containing protein</fullName>
    </recommendedName>
</protein>
<accession>A0AAP3BET9</accession>
<organism evidence="1 2">
    <name type="scientific">Segatella copri</name>
    <dbReference type="NCBI Taxonomy" id="165179"/>
    <lineage>
        <taxon>Bacteria</taxon>
        <taxon>Pseudomonadati</taxon>
        <taxon>Bacteroidota</taxon>
        <taxon>Bacteroidia</taxon>
        <taxon>Bacteroidales</taxon>
        <taxon>Prevotellaceae</taxon>
        <taxon>Segatella</taxon>
    </lineage>
</organism>
<dbReference type="AlphaFoldDB" id="A0AAP3BET9"/>
<proteinExistence type="predicted"/>
<dbReference type="Gene3D" id="3.60.40.10">
    <property type="entry name" value="PPM-type phosphatase domain"/>
    <property type="match status" value="1"/>
</dbReference>
<dbReference type="EMBL" id="JAPDVK010000003">
    <property type="protein sequence ID" value="MCW4128672.1"/>
    <property type="molecule type" value="Genomic_DNA"/>
</dbReference>
<comment type="caution">
    <text evidence="1">The sequence shown here is derived from an EMBL/GenBank/DDBJ whole genome shotgun (WGS) entry which is preliminary data.</text>
</comment>
<dbReference type="InterPro" id="IPR036457">
    <property type="entry name" value="PPM-type-like_dom_sf"/>
</dbReference>